<feature type="transmembrane region" description="Helical" evidence="2">
    <location>
        <begin position="423"/>
        <end position="440"/>
    </location>
</feature>
<accession>A0A0A1UGL3</accession>
<dbReference type="Gene3D" id="1.10.10.10">
    <property type="entry name" value="Winged helix-like DNA-binding domain superfamily/Winged helix DNA-binding domain"/>
    <property type="match status" value="1"/>
</dbReference>
<evidence type="ECO:0000256" key="1">
    <source>
        <dbReference type="SAM" id="MobiDB-lite"/>
    </source>
</evidence>
<keyword evidence="5" id="KW-1185">Reference proteome</keyword>
<evidence type="ECO:0000256" key="2">
    <source>
        <dbReference type="SAM" id="Phobius"/>
    </source>
</evidence>
<dbReference type="OrthoDB" id="27041at2759"/>
<feature type="transmembrane region" description="Helical" evidence="2">
    <location>
        <begin position="400"/>
        <end position="417"/>
    </location>
</feature>
<feature type="region of interest" description="Disordered" evidence="1">
    <location>
        <begin position="500"/>
        <end position="519"/>
    </location>
</feature>
<dbReference type="Pfam" id="PF13884">
    <property type="entry name" value="Peptidase_S74"/>
    <property type="match status" value="1"/>
</dbReference>
<dbReference type="InterPro" id="IPR051577">
    <property type="entry name" value="MRF-like"/>
</dbReference>
<dbReference type="KEGG" id="eiv:EIN_372040"/>
<gene>
    <name evidence="4" type="ORF">EIN_372040</name>
</gene>
<dbReference type="InterPro" id="IPR030392">
    <property type="entry name" value="S74_ICA"/>
</dbReference>
<keyword evidence="2" id="KW-1133">Transmembrane helix</keyword>
<dbReference type="PANTHER" id="PTHR13029">
    <property type="match status" value="1"/>
</dbReference>
<name>A0A0A1UGL3_ENTIV</name>
<dbReference type="EMBL" id="KB206332">
    <property type="protein sequence ID" value="ELP92782.1"/>
    <property type="molecule type" value="Genomic_DNA"/>
</dbReference>
<dbReference type="RefSeq" id="XP_004259553.1">
    <property type="nucleotide sequence ID" value="XM_004259505.1"/>
</dbReference>
<evidence type="ECO:0000259" key="3">
    <source>
        <dbReference type="PROSITE" id="PS51688"/>
    </source>
</evidence>
<keyword evidence="2" id="KW-0472">Membrane</keyword>
<dbReference type="GeneID" id="14891701"/>
<feature type="transmembrane region" description="Helical" evidence="2">
    <location>
        <begin position="447"/>
        <end position="467"/>
    </location>
</feature>
<dbReference type="AlphaFoldDB" id="A0A0A1UGL3"/>
<dbReference type="PANTHER" id="PTHR13029:SF21">
    <property type="entry name" value="PEPTIDASE S74 DOMAIN-CONTAINING PROTEIN"/>
    <property type="match status" value="1"/>
</dbReference>
<dbReference type="VEuPathDB" id="AmoebaDB:EIN_372040"/>
<evidence type="ECO:0000313" key="5">
    <source>
        <dbReference type="Proteomes" id="UP000014680"/>
    </source>
</evidence>
<evidence type="ECO:0000313" key="4">
    <source>
        <dbReference type="EMBL" id="ELP92782.1"/>
    </source>
</evidence>
<feature type="transmembrane region" description="Helical" evidence="2">
    <location>
        <begin position="343"/>
        <end position="363"/>
    </location>
</feature>
<sequence length="567" mass="64128">MDTTKRQQATKEDSKRNRFKEHICTFPGCTENPKTKYNVISHIWDVHLRHTVHTTDENLPFKSIKDKKKIEELCKPYIGFVESSDRKRRPYDFADMKKDDASFVQNNTSVNIYSDQMQDTFQSFLPQDQYAFTEQLGSPSHVLNTSSVSGDTNAIAVQQHSLPTSPQTIPVQLNIESTPFSDKLIANNENIMTVYNINEQVKRLHVFGEVFAENGFLQRSDRRFKTNIKPIRNALQTIDKLFGVSFNYLNDKKSTHFGFIAQEVREVIPEAVIETEDGTLSIEPLAFIPFVIESIKILKRELNNIQTQTTEVVVLSKTVTKLSTSLVELDKGMKEADKYSLGPFWYTFGLAVMCGVLSIPVAIHGNFPYIFFYLLIIGILHGVSAKEFPCGTWNDFSMKSSIVLLGLGLICLVLTFLEGSFQQIFLLVFSVVTVSLLFFLRSTQTLASAFSVVFPIFCVLSVGLLQYQNSVLSHNTNVLNIEQLAYQIQQYVQPKLLLPEQSSDDSSSSSSSGFYLSSEETINDETLGICEDPDKADPIPEWLQKCQIDDRLGKLEIPKTVETKSEL</sequence>
<proteinExistence type="predicted"/>
<organism evidence="4 5">
    <name type="scientific">Entamoeba invadens IP1</name>
    <dbReference type="NCBI Taxonomy" id="370355"/>
    <lineage>
        <taxon>Eukaryota</taxon>
        <taxon>Amoebozoa</taxon>
        <taxon>Evosea</taxon>
        <taxon>Archamoebae</taxon>
        <taxon>Mastigamoebida</taxon>
        <taxon>Entamoebidae</taxon>
        <taxon>Entamoeba</taxon>
    </lineage>
</organism>
<dbReference type="InterPro" id="IPR036388">
    <property type="entry name" value="WH-like_DNA-bd_sf"/>
</dbReference>
<reference evidence="4 5" key="1">
    <citation type="submission" date="2012-10" db="EMBL/GenBank/DDBJ databases">
        <authorList>
            <person name="Zafar N."/>
            <person name="Inman J."/>
            <person name="Hall N."/>
            <person name="Lorenzi H."/>
            <person name="Caler E."/>
        </authorList>
    </citation>
    <scope>NUCLEOTIDE SEQUENCE [LARGE SCALE GENOMIC DNA]</scope>
    <source>
        <strain evidence="4 5">IP1</strain>
    </source>
</reference>
<dbReference type="Proteomes" id="UP000014680">
    <property type="component" value="Unassembled WGS sequence"/>
</dbReference>
<feature type="transmembrane region" description="Helical" evidence="2">
    <location>
        <begin position="369"/>
        <end position="388"/>
    </location>
</feature>
<dbReference type="PROSITE" id="PS51688">
    <property type="entry name" value="ICA"/>
    <property type="match status" value="1"/>
</dbReference>
<keyword evidence="2" id="KW-0812">Transmembrane</keyword>
<feature type="domain" description="Peptidase S74" evidence="3">
    <location>
        <begin position="220"/>
        <end position="309"/>
    </location>
</feature>
<protein>
    <recommendedName>
        <fullName evidence="3">Peptidase S74 domain-containing protein</fullName>
    </recommendedName>
</protein>